<dbReference type="OMA" id="YYRTQNQ"/>
<feature type="compositionally biased region" description="Acidic residues" evidence="1">
    <location>
        <begin position="40"/>
        <end position="53"/>
    </location>
</feature>
<keyword evidence="3" id="KW-1185">Reference proteome</keyword>
<dbReference type="CTD" id="400823"/>
<dbReference type="RefSeq" id="XP_028580400.1">
    <property type="nucleotide sequence ID" value="XM_028724567.1"/>
</dbReference>
<evidence type="ECO:0000313" key="3">
    <source>
        <dbReference type="Proteomes" id="UP000472272"/>
    </source>
</evidence>
<evidence type="ECO:0000256" key="1">
    <source>
        <dbReference type="SAM" id="MobiDB-lite"/>
    </source>
</evidence>
<feature type="region of interest" description="Disordered" evidence="1">
    <location>
        <begin position="1"/>
        <end position="57"/>
    </location>
</feature>
<dbReference type="Pfam" id="PF14774">
    <property type="entry name" value="FAM177"/>
    <property type="match status" value="1"/>
</dbReference>
<reference evidence="2 3" key="1">
    <citation type="journal article" date="2019" name="Proc. Natl. Acad. Sci. U.S.A.">
        <title>Regulatory changes in pterin and carotenoid genes underlie balanced color polymorphisms in the wall lizard.</title>
        <authorList>
            <person name="Andrade P."/>
            <person name="Pinho C."/>
            <person name="Perez I de Lanuza G."/>
            <person name="Afonso S."/>
            <person name="Brejcha J."/>
            <person name="Rubin C.J."/>
            <person name="Wallerman O."/>
            <person name="Pereira P."/>
            <person name="Sabatino S.J."/>
            <person name="Bellati A."/>
            <person name="Pellitteri-Rosa D."/>
            <person name="Bosakova Z."/>
            <person name="Bunikis I."/>
            <person name="Carretero M.A."/>
            <person name="Feiner N."/>
            <person name="Marsik P."/>
            <person name="Pauperio F."/>
            <person name="Salvi D."/>
            <person name="Soler L."/>
            <person name="While G.M."/>
            <person name="Uller T."/>
            <person name="Font E."/>
            <person name="Andersson L."/>
            <person name="Carneiro M."/>
        </authorList>
    </citation>
    <scope>NUCLEOTIDE SEQUENCE</scope>
</reference>
<protein>
    <submittedName>
        <fullName evidence="2">Family with sequence similarity 177 member B</fullName>
    </submittedName>
</protein>
<dbReference type="InterPro" id="IPR028260">
    <property type="entry name" value="FAM177"/>
</dbReference>
<dbReference type="PANTHER" id="PTHR31206:SF9">
    <property type="entry name" value="PROTEIN FAM177B"/>
    <property type="match status" value="1"/>
</dbReference>
<sequence length="182" mass="20406">MEGSQGILKNEENGGKQPGDEGSKGGKPPRRIIHFTSGETMEEYSTEEEDMEESDHNPLPDTVGLSWASYLRFWVLRIAATTFFTCEFLGGKFAALFGLNESKYQYAIDEYYRTQNKESESDEDGEEMQEMEGTVASNEKEHLERQSFGYGSIDSKETPAYSLENTVAVVNELEEGSLPSPK</sequence>
<dbReference type="Proteomes" id="UP000472272">
    <property type="component" value="Chromosome 3"/>
</dbReference>
<dbReference type="OrthoDB" id="45963at2759"/>
<dbReference type="Ensembl" id="ENSPMRT00000003702.1">
    <property type="protein sequence ID" value="ENSPMRP00000003454.1"/>
    <property type="gene ID" value="ENSPMRG00000002436.1"/>
</dbReference>
<feature type="compositionally biased region" description="Basic and acidic residues" evidence="1">
    <location>
        <begin position="9"/>
        <end position="24"/>
    </location>
</feature>
<accession>A0A670HUQ0</accession>
<dbReference type="AlphaFoldDB" id="A0A670HUQ0"/>
<dbReference type="KEGG" id="pmua:114594637"/>
<reference evidence="2" key="3">
    <citation type="submission" date="2025-09" db="UniProtKB">
        <authorList>
            <consortium name="Ensembl"/>
        </authorList>
    </citation>
    <scope>IDENTIFICATION</scope>
</reference>
<gene>
    <name evidence="2" type="primary">FAM177B</name>
</gene>
<reference evidence="2" key="2">
    <citation type="submission" date="2025-08" db="UniProtKB">
        <authorList>
            <consortium name="Ensembl"/>
        </authorList>
    </citation>
    <scope>IDENTIFICATION</scope>
</reference>
<feature type="compositionally biased region" description="Acidic residues" evidence="1">
    <location>
        <begin position="120"/>
        <end position="130"/>
    </location>
</feature>
<feature type="region of interest" description="Disordered" evidence="1">
    <location>
        <begin position="115"/>
        <end position="141"/>
    </location>
</feature>
<evidence type="ECO:0000313" key="2">
    <source>
        <dbReference type="Ensembl" id="ENSPMRP00000003454.1"/>
    </source>
</evidence>
<dbReference type="GeneTree" id="ENSGT00390000016736"/>
<dbReference type="PANTHER" id="PTHR31206">
    <property type="entry name" value="LP10445P"/>
    <property type="match status" value="1"/>
</dbReference>
<proteinExistence type="predicted"/>
<organism evidence="2 3">
    <name type="scientific">Podarcis muralis</name>
    <name type="common">Wall lizard</name>
    <name type="synonym">Lacerta muralis</name>
    <dbReference type="NCBI Taxonomy" id="64176"/>
    <lineage>
        <taxon>Eukaryota</taxon>
        <taxon>Metazoa</taxon>
        <taxon>Chordata</taxon>
        <taxon>Craniata</taxon>
        <taxon>Vertebrata</taxon>
        <taxon>Euteleostomi</taxon>
        <taxon>Lepidosauria</taxon>
        <taxon>Squamata</taxon>
        <taxon>Bifurcata</taxon>
        <taxon>Unidentata</taxon>
        <taxon>Episquamata</taxon>
        <taxon>Laterata</taxon>
        <taxon>Lacertibaenia</taxon>
        <taxon>Lacertidae</taxon>
        <taxon>Podarcis</taxon>
    </lineage>
</organism>
<name>A0A670HUQ0_PODMU</name>
<dbReference type="GeneID" id="114594637"/>